<dbReference type="EMBL" id="FUYJ01000012">
    <property type="protein sequence ID" value="SKB07230.1"/>
    <property type="molecule type" value="Genomic_DNA"/>
</dbReference>
<keyword evidence="2" id="KW-1185">Reference proteome</keyword>
<accession>A0A1T4YZI8</accession>
<dbReference type="Proteomes" id="UP000190042">
    <property type="component" value="Unassembled WGS sequence"/>
</dbReference>
<sequence length="39" mass="4391">MNFKMVNNKGDNTLLNLLKTEIESKLIVALAAAYFSLYV</sequence>
<dbReference type="AlphaFoldDB" id="A0A1T4YZI8"/>
<protein>
    <submittedName>
        <fullName evidence="1">Uncharacterized protein</fullName>
    </submittedName>
</protein>
<organism evidence="1 2">
    <name type="scientific">Sporosarcina newyorkensis</name>
    <dbReference type="NCBI Taxonomy" id="759851"/>
    <lineage>
        <taxon>Bacteria</taxon>
        <taxon>Bacillati</taxon>
        <taxon>Bacillota</taxon>
        <taxon>Bacilli</taxon>
        <taxon>Bacillales</taxon>
        <taxon>Caryophanaceae</taxon>
        <taxon>Sporosarcina</taxon>
    </lineage>
</organism>
<evidence type="ECO:0000313" key="1">
    <source>
        <dbReference type="EMBL" id="SKB07230.1"/>
    </source>
</evidence>
<name>A0A1T4YZI8_9BACL</name>
<reference evidence="2" key="1">
    <citation type="submission" date="2017-02" db="EMBL/GenBank/DDBJ databases">
        <authorList>
            <person name="Varghese N."/>
            <person name="Submissions S."/>
        </authorList>
    </citation>
    <scope>NUCLEOTIDE SEQUENCE [LARGE SCALE GENOMIC DNA]</scope>
    <source>
        <strain evidence="2">DSM 23966</strain>
    </source>
</reference>
<evidence type="ECO:0000313" key="2">
    <source>
        <dbReference type="Proteomes" id="UP000190042"/>
    </source>
</evidence>
<gene>
    <name evidence="1" type="ORF">SAMN04244570_0341</name>
</gene>
<proteinExistence type="predicted"/>